<organism evidence="1 2">
    <name type="scientific">Cognatishimia activa</name>
    <dbReference type="NCBI Taxonomy" id="1715691"/>
    <lineage>
        <taxon>Bacteria</taxon>
        <taxon>Pseudomonadati</taxon>
        <taxon>Pseudomonadota</taxon>
        <taxon>Alphaproteobacteria</taxon>
        <taxon>Rhodobacterales</taxon>
        <taxon>Paracoccaceae</taxon>
        <taxon>Cognatishimia</taxon>
    </lineage>
</organism>
<proteinExistence type="predicted"/>
<evidence type="ECO:0000313" key="1">
    <source>
        <dbReference type="EMBL" id="CUK27524.1"/>
    </source>
</evidence>
<dbReference type="AlphaFoldDB" id="A0A0P1J419"/>
<protein>
    <submittedName>
        <fullName evidence="1">Uncharacterized protein</fullName>
    </submittedName>
</protein>
<dbReference type="EMBL" id="CYUE01000023">
    <property type="protein sequence ID" value="CUK27524.1"/>
    <property type="molecule type" value="Genomic_DNA"/>
</dbReference>
<keyword evidence="2" id="KW-1185">Reference proteome</keyword>
<evidence type="ECO:0000313" key="2">
    <source>
        <dbReference type="Proteomes" id="UP000051184"/>
    </source>
</evidence>
<reference evidence="2" key="1">
    <citation type="submission" date="2015-09" db="EMBL/GenBank/DDBJ databases">
        <authorList>
            <person name="Rodrigo-Torres Lidia"/>
            <person name="Arahal R.David."/>
        </authorList>
    </citation>
    <scope>NUCLEOTIDE SEQUENCE [LARGE SCALE GENOMIC DNA]</scope>
    <source>
        <strain evidence="2">CECT 5114</strain>
    </source>
</reference>
<gene>
    <name evidence="1" type="ORF">TA5114_03352</name>
</gene>
<sequence length="77" mass="8521">MEPAALDRELLDAHSSNDLPSLIRLYTYAADQHPSGSEHEAFYLTHAFVFALEAGAPEAEALNKRLADLGRTHRLAF</sequence>
<dbReference type="OrthoDB" id="7864216at2"/>
<accession>A0A0P1J419</accession>
<dbReference type="RefSeq" id="WP_058316431.1">
    <property type="nucleotide sequence ID" value="NZ_CYUE01000023.1"/>
</dbReference>
<dbReference type="Proteomes" id="UP000051184">
    <property type="component" value="Unassembled WGS sequence"/>
</dbReference>
<name>A0A0P1J419_9RHOB</name>